<reference evidence="1 2" key="1">
    <citation type="submission" date="2021-03" db="EMBL/GenBank/DDBJ databases">
        <title>Sequencing the genomes of 1000 actinobacteria strains.</title>
        <authorList>
            <person name="Klenk H.-P."/>
        </authorList>
    </citation>
    <scope>NUCLEOTIDE SEQUENCE [LARGE SCALE GENOMIC DNA]</scope>
    <source>
        <strain evidence="1 2">DSM 45256</strain>
    </source>
</reference>
<dbReference type="Proteomes" id="UP001519295">
    <property type="component" value="Unassembled WGS sequence"/>
</dbReference>
<evidence type="ECO:0000313" key="2">
    <source>
        <dbReference type="Proteomes" id="UP001519295"/>
    </source>
</evidence>
<accession>A0ABS4VXA7</accession>
<name>A0ABS4VXA7_9PSEU</name>
<dbReference type="RefSeq" id="WP_210029920.1">
    <property type="nucleotide sequence ID" value="NZ_JAGINU010000001.1"/>
</dbReference>
<protein>
    <submittedName>
        <fullName evidence="1">Uncharacterized protein</fullName>
    </submittedName>
</protein>
<keyword evidence="2" id="KW-1185">Reference proteome</keyword>
<proteinExistence type="predicted"/>
<organism evidence="1 2">
    <name type="scientific">Pseudonocardia parietis</name>
    <dbReference type="NCBI Taxonomy" id="570936"/>
    <lineage>
        <taxon>Bacteria</taxon>
        <taxon>Bacillati</taxon>
        <taxon>Actinomycetota</taxon>
        <taxon>Actinomycetes</taxon>
        <taxon>Pseudonocardiales</taxon>
        <taxon>Pseudonocardiaceae</taxon>
        <taxon>Pseudonocardia</taxon>
    </lineage>
</organism>
<sequence length="79" mass="8293">MDEESAAGLLVAFAGLAGREIGAAEARAAVLRARSLTPSTLNAIWAQHRRAPRTVPLRDYLALTLRFVEQGPPGDGPGA</sequence>
<comment type="caution">
    <text evidence="1">The sequence shown here is derived from an EMBL/GenBank/DDBJ whole genome shotgun (WGS) entry which is preliminary data.</text>
</comment>
<evidence type="ECO:0000313" key="1">
    <source>
        <dbReference type="EMBL" id="MBP2368572.1"/>
    </source>
</evidence>
<gene>
    <name evidence="1" type="ORF">JOF36_004268</name>
</gene>
<dbReference type="EMBL" id="JAGINU010000001">
    <property type="protein sequence ID" value="MBP2368572.1"/>
    <property type="molecule type" value="Genomic_DNA"/>
</dbReference>